<accession>X1HEG1</accession>
<sequence>MKFKLHDKAGNELTPKEFMARWKKGIQAVTPLQLSRISLGGVALILTGVVIGLFV</sequence>
<keyword evidence="1" id="KW-0472">Membrane</keyword>
<reference evidence="2" key="1">
    <citation type="journal article" date="2014" name="Front. Microbiol.">
        <title>High frequency of phylogenetically diverse reductive dehalogenase-homologous genes in deep subseafloor sedimentary metagenomes.</title>
        <authorList>
            <person name="Kawai M."/>
            <person name="Futagami T."/>
            <person name="Toyoda A."/>
            <person name="Takaki Y."/>
            <person name="Nishi S."/>
            <person name="Hori S."/>
            <person name="Arai W."/>
            <person name="Tsubouchi T."/>
            <person name="Morono Y."/>
            <person name="Uchiyama I."/>
            <person name="Ito T."/>
            <person name="Fujiyama A."/>
            <person name="Inagaki F."/>
            <person name="Takami H."/>
        </authorList>
    </citation>
    <scope>NUCLEOTIDE SEQUENCE</scope>
    <source>
        <strain evidence="2">Expedition CK06-06</strain>
    </source>
</reference>
<gene>
    <name evidence="2" type="ORF">S03H2_14374</name>
</gene>
<keyword evidence="1" id="KW-1133">Transmembrane helix</keyword>
<comment type="caution">
    <text evidence="2">The sequence shown here is derived from an EMBL/GenBank/DDBJ whole genome shotgun (WGS) entry which is preliminary data.</text>
</comment>
<dbReference type="EMBL" id="BARU01007292">
    <property type="protein sequence ID" value="GAH43683.1"/>
    <property type="molecule type" value="Genomic_DNA"/>
</dbReference>
<evidence type="ECO:0000256" key="1">
    <source>
        <dbReference type="SAM" id="Phobius"/>
    </source>
</evidence>
<feature type="transmembrane region" description="Helical" evidence="1">
    <location>
        <begin position="34"/>
        <end position="54"/>
    </location>
</feature>
<organism evidence="2">
    <name type="scientific">marine sediment metagenome</name>
    <dbReference type="NCBI Taxonomy" id="412755"/>
    <lineage>
        <taxon>unclassified sequences</taxon>
        <taxon>metagenomes</taxon>
        <taxon>ecological metagenomes</taxon>
    </lineage>
</organism>
<protein>
    <submittedName>
        <fullName evidence="2">Uncharacterized protein</fullName>
    </submittedName>
</protein>
<evidence type="ECO:0000313" key="2">
    <source>
        <dbReference type="EMBL" id="GAH43683.1"/>
    </source>
</evidence>
<dbReference type="AlphaFoldDB" id="X1HEG1"/>
<feature type="non-terminal residue" evidence="2">
    <location>
        <position position="55"/>
    </location>
</feature>
<name>X1HEG1_9ZZZZ</name>
<keyword evidence="1" id="KW-0812">Transmembrane</keyword>
<proteinExistence type="predicted"/>